<dbReference type="SUPFAM" id="SSF111126">
    <property type="entry name" value="Ligand-binding domain in the NO signalling and Golgi transport"/>
    <property type="match status" value="1"/>
</dbReference>
<dbReference type="PROSITE" id="PS50045">
    <property type="entry name" value="SIGMA54_INTERACT_4"/>
    <property type="match status" value="1"/>
</dbReference>
<dbReference type="SMART" id="SM00989">
    <property type="entry name" value="V4R"/>
    <property type="match status" value="1"/>
</dbReference>
<evidence type="ECO:0000256" key="2">
    <source>
        <dbReference type="ARBA" id="ARBA00022840"/>
    </source>
</evidence>
<keyword evidence="2" id="KW-0067">ATP-binding</keyword>
<dbReference type="Pfam" id="PF25601">
    <property type="entry name" value="AAA_lid_14"/>
    <property type="match status" value="1"/>
</dbReference>
<dbReference type="RefSeq" id="WP_061607161.1">
    <property type="nucleotide sequence ID" value="NZ_JEMA01000360.1"/>
</dbReference>
<dbReference type="GO" id="GO:0006355">
    <property type="term" value="P:regulation of DNA-templated transcription"/>
    <property type="evidence" value="ECO:0007669"/>
    <property type="project" value="InterPro"/>
</dbReference>
<evidence type="ECO:0000259" key="6">
    <source>
        <dbReference type="PROSITE" id="PS50045"/>
    </source>
</evidence>
<dbReference type="InterPro" id="IPR024096">
    <property type="entry name" value="NO_sig/Golgi_transp_ligand-bd"/>
</dbReference>
<dbReference type="InterPro" id="IPR025944">
    <property type="entry name" value="Sigma_54_int_dom_CS"/>
</dbReference>
<dbReference type="InterPro" id="IPR025662">
    <property type="entry name" value="Sigma_54_int_dom_ATP-bd_1"/>
</dbReference>
<dbReference type="InterPro" id="IPR004096">
    <property type="entry name" value="V4R"/>
</dbReference>
<dbReference type="GO" id="GO:0043565">
    <property type="term" value="F:sequence-specific DNA binding"/>
    <property type="evidence" value="ECO:0007669"/>
    <property type="project" value="InterPro"/>
</dbReference>
<protein>
    <submittedName>
        <fullName evidence="7">Fis family transcriptional regulator</fullName>
    </submittedName>
</protein>
<sequence length="548" mass="58563">MRAADLDLSELLTVDPQAGELRFSGARAILLDAVAMGLLRRQLLDSVGAAAARAILTRFGFAHGYRTAEAARAELALESDEEWRGAGGRIHALQGLIRLAPGADDPLSPGGATVEASYEAEQHLLHVGRADAPVCWTLAGFASGYLSCVEGRDIYVIERRCLGRGDASCVFAGRTAEAWGADLEPPLPFFEEHRLDASLRRAAEALGRAERRLKTRAEALSRAGAAGAAGADAGGIVAASPAMQRVVELARRVAQVDATVLVTGESGTGKERVARLVHDASSSRAARGPLLAINCAAIPEPLIESELFGHARGAFTGATRDRAGIFEAAAGGTLFLDEVGELPAGAQVKLLRALQAREVRRVGENRSRPVDVRVVAATNRELAAEVSAGRFRKDLYYRLKVVELRLPPLRERREDVLPLARGLLAQAAARMKRPAPRLSPGAADRLVRYAWPGNVRELENAMERAVALAEGRRIEAEDLPEEVRSALPVPSAPAAEARVRTLGDVEQEYILAVLARNGGNQTRAAAELGIGVSTLYRKLKEYGRGQAR</sequence>
<dbReference type="PANTHER" id="PTHR32071:SF117">
    <property type="entry name" value="PTS-DEPENDENT DIHYDROXYACETONE KINASE OPERON REGULATORY PROTEIN-RELATED"/>
    <property type="match status" value="1"/>
</dbReference>
<dbReference type="SUPFAM" id="SSF46689">
    <property type="entry name" value="Homeodomain-like"/>
    <property type="match status" value="1"/>
</dbReference>
<keyword evidence="3" id="KW-0805">Transcription regulation</keyword>
<dbReference type="Proteomes" id="UP000075260">
    <property type="component" value="Unassembled WGS sequence"/>
</dbReference>
<dbReference type="InterPro" id="IPR025943">
    <property type="entry name" value="Sigma_54_int_dom_ATP-bd_2"/>
</dbReference>
<keyword evidence="5" id="KW-0804">Transcription</keyword>
<dbReference type="SUPFAM" id="SSF52540">
    <property type="entry name" value="P-loop containing nucleoside triphosphate hydrolases"/>
    <property type="match status" value="1"/>
</dbReference>
<evidence type="ECO:0000313" key="7">
    <source>
        <dbReference type="EMBL" id="KYF71124.1"/>
    </source>
</evidence>
<accession>A0A150QT34</accession>
<evidence type="ECO:0000256" key="5">
    <source>
        <dbReference type="ARBA" id="ARBA00023163"/>
    </source>
</evidence>
<dbReference type="Pfam" id="PF02830">
    <property type="entry name" value="V4R"/>
    <property type="match status" value="1"/>
</dbReference>
<dbReference type="PROSITE" id="PS00676">
    <property type="entry name" value="SIGMA54_INTERACT_2"/>
    <property type="match status" value="1"/>
</dbReference>
<dbReference type="GO" id="GO:0005524">
    <property type="term" value="F:ATP binding"/>
    <property type="evidence" value="ECO:0007669"/>
    <property type="project" value="UniProtKB-KW"/>
</dbReference>
<keyword evidence="4" id="KW-0238">DNA-binding</keyword>
<evidence type="ECO:0000256" key="1">
    <source>
        <dbReference type="ARBA" id="ARBA00022741"/>
    </source>
</evidence>
<reference evidence="7 8" key="1">
    <citation type="submission" date="2014-02" db="EMBL/GenBank/DDBJ databases">
        <title>The small core and large imbalanced accessory genome model reveals a collaborative survival strategy of Sorangium cellulosum strains in nature.</title>
        <authorList>
            <person name="Han K."/>
            <person name="Peng R."/>
            <person name="Blom J."/>
            <person name="Li Y.-Z."/>
        </authorList>
    </citation>
    <scope>NUCLEOTIDE SEQUENCE [LARGE SCALE GENOMIC DNA]</scope>
    <source>
        <strain evidence="7 8">So0008-312</strain>
    </source>
</reference>
<dbReference type="CDD" id="cd00009">
    <property type="entry name" value="AAA"/>
    <property type="match status" value="1"/>
</dbReference>
<evidence type="ECO:0000256" key="3">
    <source>
        <dbReference type="ARBA" id="ARBA00023015"/>
    </source>
</evidence>
<proteinExistence type="predicted"/>
<evidence type="ECO:0000256" key="4">
    <source>
        <dbReference type="ARBA" id="ARBA00023125"/>
    </source>
</evidence>
<dbReference type="Gene3D" id="1.10.10.60">
    <property type="entry name" value="Homeodomain-like"/>
    <property type="match status" value="1"/>
</dbReference>
<dbReference type="OrthoDB" id="9814761at2"/>
<dbReference type="Gene3D" id="3.30.1380.20">
    <property type="entry name" value="Trafficking protein particle complex subunit 3"/>
    <property type="match status" value="1"/>
</dbReference>
<dbReference type="PROSITE" id="PS00675">
    <property type="entry name" value="SIGMA54_INTERACT_1"/>
    <property type="match status" value="1"/>
</dbReference>
<dbReference type="InterPro" id="IPR002197">
    <property type="entry name" value="HTH_Fis"/>
</dbReference>
<dbReference type="SMART" id="SM00382">
    <property type="entry name" value="AAA"/>
    <property type="match status" value="1"/>
</dbReference>
<dbReference type="InterPro" id="IPR010523">
    <property type="entry name" value="XylR_N"/>
</dbReference>
<gene>
    <name evidence="7" type="ORF">BE15_09450</name>
</gene>
<dbReference type="Pfam" id="PF02954">
    <property type="entry name" value="HTH_8"/>
    <property type="match status" value="1"/>
</dbReference>
<dbReference type="InterPro" id="IPR058031">
    <property type="entry name" value="AAA_lid_NorR"/>
</dbReference>
<dbReference type="AlphaFoldDB" id="A0A150QT34"/>
<dbReference type="FunFam" id="3.40.50.300:FF:000006">
    <property type="entry name" value="DNA-binding transcriptional regulator NtrC"/>
    <property type="match status" value="1"/>
</dbReference>
<dbReference type="Gene3D" id="3.40.50.300">
    <property type="entry name" value="P-loop containing nucleotide triphosphate hydrolases"/>
    <property type="match status" value="1"/>
</dbReference>
<dbReference type="Gene3D" id="1.10.8.60">
    <property type="match status" value="1"/>
</dbReference>
<dbReference type="InterPro" id="IPR002078">
    <property type="entry name" value="Sigma_54_int"/>
</dbReference>
<feature type="domain" description="Sigma-54 factor interaction" evidence="6">
    <location>
        <begin position="236"/>
        <end position="467"/>
    </location>
</feature>
<name>A0A150QT34_SORCE</name>
<comment type="caution">
    <text evidence="7">The sequence shown here is derived from an EMBL/GenBank/DDBJ whole genome shotgun (WGS) entry which is preliminary data.</text>
</comment>
<dbReference type="Pfam" id="PF00158">
    <property type="entry name" value="Sigma54_activat"/>
    <property type="match status" value="1"/>
</dbReference>
<dbReference type="PROSITE" id="PS00688">
    <property type="entry name" value="SIGMA54_INTERACT_3"/>
    <property type="match status" value="1"/>
</dbReference>
<dbReference type="InterPro" id="IPR009057">
    <property type="entry name" value="Homeodomain-like_sf"/>
</dbReference>
<evidence type="ECO:0000313" key="8">
    <source>
        <dbReference type="Proteomes" id="UP000075260"/>
    </source>
</evidence>
<dbReference type="InterPro" id="IPR027417">
    <property type="entry name" value="P-loop_NTPase"/>
</dbReference>
<dbReference type="Pfam" id="PF06505">
    <property type="entry name" value="XylR_N"/>
    <property type="match status" value="1"/>
</dbReference>
<dbReference type="EMBL" id="JEMA01000360">
    <property type="protein sequence ID" value="KYF71124.1"/>
    <property type="molecule type" value="Genomic_DNA"/>
</dbReference>
<dbReference type="PRINTS" id="PR01590">
    <property type="entry name" value="HTHFIS"/>
</dbReference>
<dbReference type="PANTHER" id="PTHR32071">
    <property type="entry name" value="TRANSCRIPTIONAL REGULATORY PROTEIN"/>
    <property type="match status" value="1"/>
</dbReference>
<keyword evidence="1" id="KW-0547">Nucleotide-binding</keyword>
<organism evidence="7 8">
    <name type="scientific">Sorangium cellulosum</name>
    <name type="common">Polyangium cellulosum</name>
    <dbReference type="NCBI Taxonomy" id="56"/>
    <lineage>
        <taxon>Bacteria</taxon>
        <taxon>Pseudomonadati</taxon>
        <taxon>Myxococcota</taxon>
        <taxon>Polyangia</taxon>
        <taxon>Polyangiales</taxon>
        <taxon>Polyangiaceae</taxon>
        <taxon>Sorangium</taxon>
    </lineage>
</organism>
<dbReference type="InterPro" id="IPR003593">
    <property type="entry name" value="AAA+_ATPase"/>
</dbReference>